<gene>
    <name evidence="2" type="ORF">EVAR_49412_1</name>
</gene>
<protein>
    <submittedName>
        <fullName evidence="2">Uncharacterized protein</fullName>
    </submittedName>
</protein>
<evidence type="ECO:0000256" key="1">
    <source>
        <dbReference type="SAM" id="MobiDB-lite"/>
    </source>
</evidence>
<organism evidence="2 3">
    <name type="scientific">Eumeta variegata</name>
    <name type="common">Bagworm moth</name>
    <name type="synonym">Eumeta japonica</name>
    <dbReference type="NCBI Taxonomy" id="151549"/>
    <lineage>
        <taxon>Eukaryota</taxon>
        <taxon>Metazoa</taxon>
        <taxon>Ecdysozoa</taxon>
        <taxon>Arthropoda</taxon>
        <taxon>Hexapoda</taxon>
        <taxon>Insecta</taxon>
        <taxon>Pterygota</taxon>
        <taxon>Neoptera</taxon>
        <taxon>Endopterygota</taxon>
        <taxon>Lepidoptera</taxon>
        <taxon>Glossata</taxon>
        <taxon>Ditrysia</taxon>
        <taxon>Tineoidea</taxon>
        <taxon>Psychidae</taxon>
        <taxon>Oiketicinae</taxon>
        <taxon>Eumeta</taxon>
    </lineage>
</organism>
<name>A0A4C1Y838_EUMVA</name>
<comment type="caution">
    <text evidence="2">The sequence shown here is derived from an EMBL/GenBank/DDBJ whole genome shotgun (WGS) entry which is preliminary data.</text>
</comment>
<dbReference type="AlphaFoldDB" id="A0A4C1Y838"/>
<dbReference type="Proteomes" id="UP000299102">
    <property type="component" value="Unassembled WGS sequence"/>
</dbReference>
<accession>A0A4C1Y838</accession>
<sequence length="153" mass="17117">MTQFWTAAREGVPSAGPSGSILPFREQCGVRGREKTKGSEPNGTFTFLLKLSANDVTFSARRWEDFLGTKFANAACDINRTAVGIDNEKNLHLDLNRDQIREDGDQDFYFMIGTCTEKRKLSRRTNSTEPDFAVAAVNSTSQLHNDDKSEFLT</sequence>
<dbReference type="EMBL" id="BGZK01001096">
    <property type="protein sequence ID" value="GBP71074.1"/>
    <property type="molecule type" value="Genomic_DNA"/>
</dbReference>
<keyword evidence="3" id="KW-1185">Reference proteome</keyword>
<feature type="region of interest" description="Disordered" evidence="1">
    <location>
        <begin position="1"/>
        <end position="22"/>
    </location>
</feature>
<evidence type="ECO:0000313" key="3">
    <source>
        <dbReference type="Proteomes" id="UP000299102"/>
    </source>
</evidence>
<proteinExistence type="predicted"/>
<reference evidence="2 3" key="1">
    <citation type="journal article" date="2019" name="Commun. Biol.">
        <title>The bagworm genome reveals a unique fibroin gene that provides high tensile strength.</title>
        <authorList>
            <person name="Kono N."/>
            <person name="Nakamura H."/>
            <person name="Ohtoshi R."/>
            <person name="Tomita M."/>
            <person name="Numata K."/>
            <person name="Arakawa K."/>
        </authorList>
    </citation>
    <scope>NUCLEOTIDE SEQUENCE [LARGE SCALE GENOMIC DNA]</scope>
</reference>
<evidence type="ECO:0000313" key="2">
    <source>
        <dbReference type="EMBL" id="GBP71074.1"/>
    </source>
</evidence>